<dbReference type="InterPro" id="IPR035427">
    <property type="entry name" value="Tim10-like_dom_sf"/>
</dbReference>
<dbReference type="AlphaFoldDB" id="A9PDK1"/>
<evidence type="ECO:0000256" key="8">
    <source>
        <dbReference type="ARBA" id="ARBA00023128"/>
    </source>
</evidence>
<evidence type="ECO:0000256" key="5">
    <source>
        <dbReference type="ARBA" id="ARBA00022833"/>
    </source>
</evidence>
<dbReference type="GO" id="GO:0045039">
    <property type="term" value="P:protein insertion into mitochondrial inner membrane"/>
    <property type="evidence" value="ECO:0007669"/>
    <property type="project" value="UniProtKB-ARBA"/>
</dbReference>
<dbReference type="GO" id="GO:0046872">
    <property type="term" value="F:metal ion binding"/>
    <property type="evidence" value="ECO:0007669"/>
    <property type="project" value="UniProtKB-KW"/>
</dbReference>
<feature type="domain" description="Tim10-like" evidence="15">
    <location>
        <begin position="25"/>
        <end position="84"/>
    </location>
</feature>
<keyword evidence="10 13" id="KW-0143">Chaperone</keyword>
<evidence type="ECO:0000256" key="13">
    <source>
        <dbReference type="RuleBase" id="RU367043"/>
    </source>
</evidence>
<name>A9PDK1_POPTR</name>
<comment type="function">
    <text evidence="11">Mitochondrial intermembrane chaperone that participates in the import and insertion of some multi-pass transmembrane proteins into the mitochondrial inner membrane. Also required for the transfer of beta-barrel precursors from the TOM complex to the sorting and assembly machinery (SAM complex) of the outer membrane. Acts as a chaperone-like protein that protects the hydrophobic precursors from aggregation and guide them through the mitochondrial intermembrane space. The TIM8-TIM13 complex mediates the import of some proteins while the predominant TIM9-TIM10 70 kDa complex mediates the import of much more proteins.</text>
</comment>
<keyword evidence="9 13" id="KW-1015">Disulfide bond</keyword>
<evidence type="ECO:0000256" key="12">
    <source>
        <dbReference type="ARBA" id="ARBA00064596"/>
    </source>
</evidence>
<keyword evidence="14" id="KW-0472">Membrane</keyword>
<evidence type="ECO:0000256" key="7">
    <source>
        <dbReference type="ARBA" id="ARBA00023010"/>
    </source>
</evidence>
<dbReference type="InterPro" id="IPR004217">
    <property type="entry name" value="Tim10-like"/>
</dbReference>
<evidence type="ECO:0000256" key="4">
    <source>
        <dbReference type="ARBA" id="ARBA00022723"/>
    </source>
</evidence>
<keyword evidence="7 13" id="KW-0811">Translocation</keyword>
<dbReference type="FunFam" id="1.10.287.810:FF:000001">
    <property type="entry name" value="mitochondrial import inner membrane translocase subunit TIM13"/>
    <property type="match status" value="1"/>
</dbReference>
<comment type="domain">
    <text evidence="13">The twin CX3C motif contains 4 conserved Cys residues that form 2 disulfide bonds in the mitochondrial intermembrane space.</text>
</comment>
<evidence type="ECO:0000256" key="6">
    <source>
        <dbReference type="ARBA" id="ARBA00022927"/>
    </source>
</evidence>
<dbReference type="GO" id="GO:0015031">
    <property type="term" value="P:protein transport"/>
    <property type="evidence" value="ECO:0007669"/>
    <property type="project" value="UniProtKB-KW"/>
</dbReference>
<comment type="subcellular location">
    <subcellularLocation>
        <location evidence="13">Mitochondrion inner membrane</location>
        <topology evidence="13">Peripheral membrane protein</topology>
        <orientation evidence="13">Intermembrane side</orientation>
    </subcellularLocation>
    <subcellularLocation>
        <location evidence="1">Mitochondrion intermembrane space</location>
    </subcellularLocation>
</comment>
<evidence type="ECO:0000313" key="16">
    <source>
        <dbReference type="EMBL" id="ABK94454.1"/>
    </source>
</evidence>
<proteinExistence type="evidence at transcript level"/>
<keyword evidence="5" id="KW-0862">Zinc</keyword>
<organism evidence="16">
    <name type="scientific">Populus trichocarpa</name>
    <name type="common">Western balsam poplar</name>
    <name type="synonym">Populus balsamifera subsp. trichocarpa</name>
    <dbReference type="NCBI Taxonomy" id="3694"/>
    <lineage>
        <taxon>Eukaryota</taxon>
        <taxon>Viridiplantae</taxon>
        <taxon>Streptophyta</taxon>
        <taxon>Embryophyta</taxon>
        <taxon>Tracheophyta</taxon>
        <taxon>Spermatophyta</taxon>
        <taxon>Magnoliopsida</taxon>
        <taxon>eudicotyledons</taxon>
        <taxon>Gunneridae</taxon>
        <taxon>Pentapetalae</taxon>
        <taxon>rosids</taxon>
        <taxon>fabids</taxon>
        <taxon>Malpighiales</taxon>
        <taxon>Salicaceae</taxon>
        <taxon>Saliceae</taxon>
        <taxon>Populus</taxon>
    </lineage>
</organism>
<evidence type="ECO:0000256" key="1">
    <source>
        <dbReference type="ARBA" id="ARBA00004569"/>
    </source>
</evidence>
<keyword evidence="13" id="KW-0999">Mitochondrion inner membrane</keyword>
<keyword evidence="8 13" id="KW-0496">Mitochondrion</keyword>
<dbReference type="GO" id="GO:0005743">
    <property type="term" value="C:mitochondrial inner membrane"/>
    <property type="evidence" value="ECO:0007669"/>
    <property type="project" value="UniProtKB-SubCell"/>
</dbReference>
<comment type="subunit">
    <text evidence="12">Heterohexamer; composed of 3 copies of TIM8 and 3 copies of TIM13, named soluble 70 kDa complex. Associates with the TIM22 complex, whose core is composed of TIM22.</text>
</comment>
<evidence type="ECO:0000256" key="14">
    <source>
        <dbReference type="SAM" id="Phobius"/>
    </source>
</evidence>
<evidence type="ECO:0000256" key="9">
    <source>
        <dbReference type="ARBA" id="ARBA00023157"/>
    </source>
</evidence>
<evidence type="ECO:0000256" key="11">
    <source>
        <dbReference type="ARBA" id="ARBA00058454"/>
    </source>
</evidence>
<dbReference type="Pfam" id="PF02953">
    <property type="entry name" value="zf-Tim10_DDP"/>
    <property type="match status" value="1"/>
</dbReference>
<dbReference type="EMBL" id="EF146375">
    <property type="protein sequence ID" value="ABK94454.1"/>
    <property type="molecule type" value="mRNA"/>
</dbReference>
<feature type="transmembrane region" description="Helical" evidence="14">
    <location>
        <begin position="114"/>
        <end position="135"/>
    </location>
</feature>
<evidence type="ECO:0000256" key="2">
    <source>
        <dbReference type="ARBA" id="ARBA00006720"/>
    </source>
</evidence>
<protein>
    <recommendedName>
        <fullName evidence="13">Mitochondrial import inner membrane translocase subunit</fullName>
    </recommendedName>
</protein>
<reference evidence="16" key="1">
    <citation type="journal article" date="2008" name="BMC Genomics">
        <title>Analysis of 4,664 high-quality sequence-finished poplar full-length cDNA clones and their utility for the discovery of genes responding to insect feeding.</title>
        <authorList>
            <person name="Ralph S.G."/>
            <person name="Chun H.J."/>
            <person name="Cooper D."/>
            <person name="Kirkpatrick R."/>
            <person name="Kolosova N."/>
            <person name="Gunter L."/>
            <person name="Tuskan G.A."/>
            <person name="Douglas C.J."/>
            <person name="Holt R.A."/>
            <person name="Jones S.J."/>
            <person name="Marra M.A."/>
            <person name="Bohlmann J."/>
        </authorList>
    </citation>
    <scope>NUCLEOTIDE SEQUENCE</scope>
    <source>
        <tissue evidence="16">Phloem and cambium</tissue>
    </source>
</reference>
<evidence type="ECO:0000256" key="3">
    <source>
        <dbReference type="ARBA" id="ARBA00022448"/>
    </source>
</evidence>
<keyword evidence="3 13" id="KW-0813">Transport</keyword>
<keyword evidence="4" id="KW-0479">Metal-binding</keyword>
<dbReference type="GO" id="GO:0042719">
    <property type="term" value="C:mitochondrial intermembrane space chaperone complex"/>
    <property type="evidence" value="ECO:0007669"/>
    <property type="project" value="UniProtKB-ARBA"/>
</dbReference>
<keyword evidence="14" id="KW-0812">Transmembrane</keyword>
<evidence type="ECO:0000256" key="10">
    <source>
        <dbReference type="ARBA" id="ARBA00023186"/>
    </source>
</evidence>
<accession>A9PDK1</accession>
<dbReference type="SUPFAM" id="SSF144122">
    <property type="entry name" value="Tim10-like"/>
    <property type="match status" value="1"/>
</dbReference>
<sequence length="150" mass="16922">MDSFSSHSSMGSGSPQMSAEDFKDQLKNQLAQAYAQEFLETVRDKCFAKCITKPGSSLSGSESSCISRCVERYIEATGIISKALFNAPRWTSRKFPPKMSCKLSWELLSESRDCVLYCIPFLAFIMGTYIFLTLICKRFIQLNFSQFLGN</sequence>
<comment type="similarity">
    <text evidence="2 13">Belongs to the small Tim family.</text>
</comment>
<keyword evidence="6 13" id="KW-0653">Protein transport</keyword>
<dbReference type="Gene3D" id="1.10.287.810">
    <property type="entry name" value="Mitochondrial import inner membrane translocase subunit tim13 like domains"/>
    <property type="match status" value="1"/>
</dbReference>
<dbReference type="ExpressionAtlas" id="A9PDK1">
    <property type="expression patterns" value="differential"/>
</dbReference>
<keyword evidence="14" id="KW-1133">Transmembrane helix</keyword>
<evidence type="ECO:0000259" key="15">
    <source>
        <dbReference type="Pfam" id="PF02953"/>
    </source>
</evidence>